<sequence length="522" mass="55665">MTLRVDAVIVGAGFAGIAQALALREAGIESFVILEREGRIGGTWRDNTYPGIACDVPSHLYSLASHPWPHWTRAFAPGGEIQAYLERIVADEGLDQHLLLGTALTDARWEDGAWQLSISRPVQESGSRAIPASESAGSGDIGAGLPSSGGREVVADHLVLAAGRLTEPQIPDIRGLGTFVGPLFHSSRWDHDALPHGDLAGRRIAVVGTGASAVQLVPELARRGAEVTLFQRTPAWIVPREDHPVDTADRQRLTDEPDALTELRERLYAEGEARYASRSGDPDAAAAARDVALAHLARQVPDPGLRRALTPDYAFGCKRVLLSDDFYPAIASGRVTLEPSALFEVRGSTLIAASGRTLDADALVLATGFATTRQPYAGLVTGERGQTLDEHWRTGMTAVASTLVSGFPNLFVVNGPNASLGHNSSILVSEAQAEFAASLIAERQSAPFAYPAPVRVTEAAERASTDEIALRAATTPWLTGGCSNWYVDDRSGRLALLWPGTVADFRARLERARSALTEGVTT</sequence>
<accession>A0A917DDH6</accession>
<keyword evidence="3" id="KW-0560">Oxidoreductase</keyword>
<proteinExistence type="predicted"/>
<dbReference type="EMBL" id="BMHO01000001">
    <property type="protein sequence ID" value="GGD29365.1"/>
    <property type="molecule type" value="Genomic_DNA"/>
</dbReference>
<keyword evidence="3" id="KW-0503">Monooxygenase</keyword>
<dbReference type="AlphaFoldDB" id="A0A917DDH6"/>
<feature type="domain" description="FAD/NAD(P)-binding" evidence="2">
    <location>
        <begin position="6"/>
        <end position="248"/>
    </location>
</feature>
<keyword evidence="4" id="KW-1185">Reference proteome</keyword>
<dbReference type="PANTHER" id="PTHR42877:SF4">
    <property type="entry name" value="FAD_NAD(P)-BINDING DOMAIN-CONTAINING PROTEIN-RELATED"/>
    <property type="match status" value="1"/>
</dbReference>
<dbReference type="SUPFAM" id="SSF51905">
    <property type="entry name" value="FAD/NAD(P)-binding domain"/>
    <property type="match status" value="1"/>
</dbReference>
<gene>
    <name evidence="3" type="ORF">GCM10010915_06930</name>
</gene>
<dbReference type="PRINTS" id="PR00411">
    <property type="entry name" value="PNDRDTASEI"/>
</dbReference>
<reference evidence="3" key="2">
    <citation type="submission" date="2020-09" db="EMBL/GenBank/DDBJ databases">
        <authorList>
            <person name="Sun Q."/>
            <person name="Zhou Y."/>
        </authorList>
    </citation>
    <scope>NUCLEOTIDE SEQUENCE</scope>
    <source>
        <strain evidence="3">CGMCC 1.15152</strain>
    </source>
</reference>
<dbReference type="InterPro" id="IPR036188">
    <property type="entry name" value="FAD/NAD-bd_sf"/>
</dbReference>
<dbReference type="GO" id="GO:0004497">
    <property type="term" value="F:monooxygenase activity"/>
    <property type="evidence" value="ECO:0007669"/>
    <property type="project" value="UniProtKB-KW"/>
</dbReference>
<feature type="region of interest" description="Disordered" evidence="1">
    <location>
        <begin position="125"/>
        <end position="145"/>
    </location>
</feature>
<name>A0A917DDH6_9MICO</name>
<dbReference type="InterPro" id="IPR023753">
    <property type="entry name" value="FAD/NAD-binding_dom"/>
</dbReference>
<organism evidence="3 4">
    <name type="scientific">Microbacterium faecale</name>
    <dbReference type="NCBI Taxonomy" id="1804630"/>
    <lineage>
        <taxon>Bacteria</taxon>
        <taxon>Bacillati</taxon>
        <taxon>Actinomycetota</taxon>
        <taxon>Actinomycetes</taxon>
        <taxon>Micrococcales</taxon>
        <taxon>Microbacteriaceae</taxon>
        <taxon>Microbacterium</taxon>
    </lineage>
</organism>
<dbReference type="PANTHER" id="PTHR42877">
    <property type="entry name" value="L-ORNITHINE N(5)-MONOOXYGENASE-RELATED"/>
    <property type="match status" value="1"/>
</dbReference>
<dbReference type="Gene3D" id="3.50.50.60">
    <property type="entry name" value="FAD/NAD(P)-binding domain"/>
    <property type="match status" value="3"/>
</dbReference>
<dbReference type="Pfam" id="PF07992">
    <property type="entry name" value="Pyr_redox_2"/>
    <property type="match status" value="1"/>
</dbReference>
<dbReference type="RefSeq" id="WP_188710910.1">
    <property type="nucleotide sequence ID" value="NZ_BMHO01000001.1"/>
</dbReference>
<evidence type="ECO:0000313" key="3">
    <source>
        <dbReference type="EMBL" id="GGD29365.1"/>
    </source>
</evidence>
<evidence type="ECO:0000313" key="4">
    <source>
        <dbReference type="Proteomes" id="UP000633205"/>
    </source>
</evidence>
<evidence type="ECO:0000256" key="1">
    <source>
        <dbReference type="SAM" id="MobiDB-lite"/>
    </source>
</evidence>
<protein>
    <submittedName>
        <fullName evidence="3">Monooxygenase</fullName>
    </submittedName>
</protein>
<comment type="caution">
    <text evidence="3">The sequence shown here is derived from an EMBL/GenBank/DDBJ whole genome shotgun (WGS) entry which is preliminary data.</text>
</comment>
<evidence type="ECO:0000259" key="2">
    <source>
        <dbReference type="Pfam" id="PF07992"/>
    </source>
</evidence>
<reference evidence="3" key="1">
    <citation type="journal article" date="2014" name="Int. J. Syst. Evol. Microbiol.">
        <title>Complete genome sequence of Corynebacterium casei LMG S-19264T (=DSM 44701T), isolated from a smear-ripened cheese.</title>
        <authorList>
            <consortium name="US DOE Joint Genome Institute (JGI-PGF)"/>
            <person name="Walter F."/>
            <person name="Albersmeier A."/>
            <person name="Kalinowski J."/>
            <person name="Ruckert C."/>
        </authorList>
    </citation>
    <scope>NUCLEOTIDE SEQUENCE</scope>
    <source>
        <strain evidence="3">CGMCC 1.15152</strain>
    </source>
</reference>
<dbReference type="InterPro" id="IPR051209">
    <property type="entry name" value="FAD-bind_Monooxygenase_sf"/>
</dbReference>
<dbReference type="Proteomes" id="UP000633205">
    <property type="component" value="Unassembled WGS sequence"/>
</dbReference>